<name>A0ABW5QSX5_9BACL</name>
<dbReference type="InterPro" id="IPR013974">
    <property type="entry name" value="SAF"/>
</dbReference>
<evidence type="ECO:0000313" key="2">
    <source>
        <dbReference type="EMBL" id="MFD2659494.1"/>
    </source>
</evidence>
<comment type="caution">
    <text evidence="2">The sequence shown here is derived from an EMBL/GenBank/DDBJ whole genome shotgun (WGS) entry which is preliminary data.</text>
</comment>
<proteinExistence type="predicted"/>
<evidence type="ECO:0000313" key="3">
    <source>
        <dbReference type="Proteomes" id="UP001597493"/>
    </source>
</evidence>
<dbReference type="Pfam" id="PF08666">
    <property type="entry name" value="SAF"/>
    <property type="match status" value="1"/>
</dbReference>
<accession>A0ABW5QSX5</accession>
<sequence length="242" mass="26131">MNRRRSLVMTAAAALFAVLLVYAIGRLQEIRTAREGMTYVVVPKRFIGAGETIAAGDLALRLVPKGVYDGEAIADIQAAAGMEAVIPLGEGEPILSWKVDRFNLFPGPNESTFQIPKDYIRSISNGIRAGDRVVVYLSGEGAASGRLFEETVKVASVKSSSNMEIDNMDDPHLLSLAEGDKERMYASRRDANGMIEYINLNLTEAQWLAIDTACKDGTNQIVIAYSPETMDAAAAAEGEEAP</sequence>
<dbReference type="EMBL" id="JBHUMY010000004">
    <property type="protein sequence ID" value="MFD2659494.1"/>
    <property type="molecule type" value="Genomic_DNA"/>
</dbReference>
<organism evidence="2 3">
    <name type="scientific">Paenibacillus thailandensis</name>
    <dbReference type="NCBI Taxonomy" id="393250"/>
    <lineage>
        <taxon>Bacteria</taxon>
        <taxon>Bacillati</taxon>
        <taxon>Bacillota</taxon>
        <taxon>Bacilli</taxon>
        <taxon>Bacillales</taxon>
        <taxon>Paenibacillaceae</taxon>
        <taxon>Paenibacillus</taxon>
    </lineage>
</organism>
<dbReference type="CDD" id="cd11614">
    <property type="entry name" value="SAF_CpaB_FlgA_like"/>
    <property type="match status" value="1"/>
</dbReference>
<keyword evidence="3" id="KW-1185">Reference proteome</keyword>
<dbReference type="RefSeq" id="WP_379270185.1">
    <property type="nucleotide sequence ID" value="NZ_JBHUGT010000020.1"/>
</dbReference>
<reference evidence="3" key="1">
    <citation type="journal article" date="2019" name="Int. J. Syst. Evol. Microbiol.">
        <title>The Global Catalogue of Microorganisms (GCM) 10K type strain sequencing project: providing services to taxonomists for standard genome sequencing and annotation.</title>
        <authorList>
            <consortium name="The Broad Institute Genomics Platform"/>
            <consortium name="The Broad Institute Genome Sequencing Center for Infectious Disease"/>
            <person name="Wu L."/>
            <person name="Ma J."/>
        </authorList>
    </citation>
    <scope>NUCLEOTIDE SEQUENCE [LARGE SCALE GENOMIC DNA]</scope>
    <source>
        <strain evidence="3">TISTR 1827</strain>
    </source>
</reference>
<dbReference type="Proteomes" id="UP001597493">
    <property type="component" value="Unassembled WGS sequence"/>
</dbReference>
<feature type="domain" description="SAF" evidence="1">
    <location>
        <begin position="38"/>
        <end position="100"/>
    </location>
</feature>
<protein>
    <submittedName>
        <fullName evidence="2">SAF domain-containing protein</fullName>
    </submittedName>
</protein>
<evidence type="ECO:0000259" key="1">
    <source>
        <dbReference type="SMART" id="SM00858"/>
    </source>
</evidence>
<dbReference type="SMART" id="SM00858">
    <property type="entry name" value="SAF"/>
    <property type="match status" value="1"/>
</dbReference>
<gene>
    <name evidence="2" type="ORF">ACFSW5_04355</name>
</gene>